<evidence type="ECO:0000256" key="7">
    <source>
        <dbReference type="ARBA" id="ARBA00023012"/>
    </source>
</evidence>
<evidence type="ECO:0000256" key="1">
    <source>
        <dbReference type="ARBA" id="ARBA00000085"/>
    </source>
</evidence>
<dbReference type="GO" id="GO:0016036">
    <property type="term" value="P:cellular response to phosphate starvation"/>
    <property type="evidence" value="ECO:0007669"/>
    <property type="project" value="TreeGrafter"/>
</dbReference>
<dbReference type="RefSeq" id="WP_113919249.1">
    <property type="nucleotide sequence ID" value="NZ_QNRX01000001.1"/>
</dbReference>
<evidence type="ECO:0000259" key="10">
    <source>
        <dbReference type="PROSITE" id="PS50109"/>
    </source>
</evidence>
<dbReference type="InterPro" id="IPR004358">
    <property type="entry name" value="Sig_transdc_His_kin-like_C"/>
</dbReference>
<feature type="domain" description="Histidine kinase" evidence="10">
    <location>
        <begin position="212"/>
        <end position="429"/>
    </location>
</feature>
<evidence type="ECO:0000256" key="8">
    <source>
        <dbReference type="ARBA" id="ARBA00023136"/>
    </source>
</evidence>
<dbReference type="InterPro" id="IPR003661">
    <property type="entry name" value="HisK_dim/P_dom"/>
</dbReference>
<dbReference type="FunFam" id="3.30.565.10:FF:000006">
    <property type="entry name" value="Sensor histidine kinase WalK"/>
    <property type="match status" value="1"/>
</dbReference>
<keyword evidence="4" id="KW-0597">Phosphoprotein</keyword>
<gene>
    <name evidence="11" type="ORF">DES36_10187</name>
</gene>
<dbReference type="EC" id="2.7.13.3" evidence="3"/>
<dbReference type="InterPro" id="IPR050351">
    <property type="entry name" value="BphY/WalK/GraS-like"/>
</dbReference>
<dbReference type="Gene3D" id="3.30.565.10">
    <property type="entry name" value="Histidine kinase-like ATPase, C-terminal domain"/>
    <property type="match status" value="1"/>
</dbReference>
<evidence type="ECO:0000313" key="12">
    <source>
        <dbReference type="Proteomes" id="UP000253490"/>
    </source>
</evidence>
<dbReference type="SUPFAM" id="SSF47384">
    <property type="entry name" value="Homodimeric domain of signal transducing histidine kinase"/>
    <property type="match status" value="1"/>
</dbReference>
<sequence length="430" mass="49354">MFKQLHRKLTLTNALILICFLLVFSYSIVSIFSYALGQSSKVTLRDKANQIIRRSQELGTFDFIIIEDYMEEDSSNKNVLRNSLDVHYIVWDNNGRLSSLNYVDQDLIKELFEQSREVYENQSTEFEKMKVSNVNYRIYTQYYTLPNGIGGVIQVYQSSEIDHFILNQLFFIIVTIGLCSVIVLIIISSFLAKRSLEPVKQSYERQKEFVADASHELRTPLTIIKSNLEVLSLKEEETIVENKKWFDNIYTETDVMAKLVQNLLTLAQMDNKQISANMQIVVLSLIVENVCKKMSVLAREKDILLQSIIADDVLVKGDQNRLEQLFVILIDNAIKYTPKGGQVKVSLMTTSDKAYISVKDTGIGIEEEDKNKIFQRFYRVDKVRSREQGGVGLGLSIAKWIIDEHKATLEIKSKLNEGSEFIIGFTSKNK</sequence>
<evidence type="ECO:0000313" key="11">
    <source>
        <dbReference type="EMBL" id="RBP70036.1"/>
    </source>
</evidence>
<dbReference type="GO" id="GO:0005886">
    <property type="term" value="C:plasma membrane"/>
    <property type="evidence" value="ECO:0007669"/>
    <property type="project" value="TreeGrafter"/>
</dbReference>
<name>A0A366IFB7_9FIRM</name>
<dbReference type="Pfam" id="PF02518">
    <property type="entry name" value="HATPase_c"/>
    <property type="match status" value="1"/>
</dbReference>
<dbReference type="InterPro" id="IPR003594">
    <property type="entry name" value="HATPase_dom"/>
</dbReference>
<evidence type="ECO:0000256" key="2">
    <source>
        <dbReference type="ARBA" id="ARBA00004370"/>
    </source>
</evidence>
<reference evidence="11 12" key="1">
    <citation type="submission" date="2018-06" db="EMBL/GenBank/DDBJ databases">
        <title>Genomic Encyclopedia of Type Strains, Phase IV (KMG-IV): sequencing the most valuable type-strain genomes for metagenomic binning, comparative biology and taxonomic classification.</title>
        <authorList>
            <person name="Goeker M."/>
        </authorList>
    </citation>
    <scope>NUCLEOTIDE SEQUENCE [LARGE SCALE GENOMIC DNA]</scope>
    <source>
        <strain evidence="11 12">DSM 22112</strain>
    </source>
</reference>
<comment type="caution">
    <text evidence="11">The sequence shown here is derived from an EMBL/GenBank/DDBJ whole genome shotgun (WGS) entry which is preliminary data.</text>
</comment>
<feature type="transmembrane region" description="Helical" evidence="9">
    <location>
        <begin position="12"/>
        <end position="36"/>
    </location>
</feature>
<evidence type="ECO:0000256" key="6">
    <source>
        <dbReference type="ARBA" id="ARBA00022777"/>
    </source>
</evidence>
<dbReference type="EMBL" id="QNRX01000001">
    <property type="protein sequence ID" value="RBP70036.1"/>
    <property type="molecule type" value="Genomic_DNA"/>
</dbReference>
<keyword evidence="8 9" id="KW-0472">Membrane</keyword>
<dbReference type="PANTHER" id="PTHR45453">
    <property type="entry name" value="PHOSPHATE REGULON SENSOR PROTEIN PHOR"/>
    <property type="match status" value="1"/>
</dbReference>
<dbReference type="FunFam" id="1.10.287.130:FF:000001">
    <property type="entry name" value="Two-component sensor histidine kinase"/>
    <property type="match status" value="1"/>
</dbReference>
<comment type="catalytic activity">
    <reaction evidence="1">
        <text>ATP + protein L-histidine = ADP + protein N-phospho-L-histidine.</text>
        <dbReference type="EC" id="2.7.13.3"/>
    </reaction>
</comment>
<accession>A0A366IFB7</accession>
<dbReference type="PRINTS" id="PR00344">
    <property type="entry name" value="BCTRLSENSOR"/>
</dbReference>
<keyword evidence="12" id="KW-1185">Reference proteome</keyword>
<dbReference type="Gene3D" id="1.10.287.130">
    <property type="match status" value="1"/>
</dbReference>
<organism evidence="11 12">
    <name type="scientific">Alkalibaculum bacchi</name>
    <dbReference type="NCBI Taxonomy" id="645887"/>
    <lineage>
        <taxon>Bacteria</taxon>
        <taxon>Bacillati</taxon>
        <taxon>Bacillota</taxon>
        <taxon>Clostridia</taxon>
        <taxon>Eubacteriales</taxon>
        <taxon>Eubacteriaceae</taxon>
        <taxon>Alkalibaculum</taxon>
    </lineage>
</organism>
<dbReference type="CDD" id="cd00082">
    <property type="entry name" value="HisKA"/>
    <property type="match status" value="1"/>
</dbReference>
<feature type="transmembrane region" description="Helical" evidence="9">
    <location>
        <begin position="169"/>
        <end position="192"/>
    </location>
</feature>
<proteinExistence type="predicted"/>
<dbReference type="AlphaFoldDB" id="A0A366IFB7"/>
<dbReference type="Pfam" id="PF00512">
    <property type="entry name" value="HisKA"/>
    <property type="match status" value="1"/>
</dbReference>
<keyword evidence="9" id="KW-1133">Transmembrane helix</keyword>
<dbReference type="SMART" id="SM00387">
    <property type="entry name" value="HATPase_c"/>
    <property type="match status" value="1"/>
</dbReference>
<keyword evidence="5" id="KW-0808">Transferase</keyword>
<dbReference type="GO" id="GO:0004721">
    <property type="term" value="F:phosphoprotein phosphatase activity"/>
    <property type="evidence" value="ECO:0007669"/>
    <property type="project" value="TreeGrafter"/>
</dbReference>
<keyword evidence="9" id="KW-0812">Transmembrane</keyword>
<protein>
    <recommendedName>
        <fullName evidence="3">histidine kinase</fullName>
        <ecNumber evidence="3">2.7.13.3</ecNumber>
    </recommendedName>
</protein>
<keyword evidence="6" id="KW-0418">Kinase</keyword>
<dbReference type="InterPro" id="IPR005467">
    <property type="entry name" value="His_kinase_dom"/>
</dbReference>
<dbReference type="InterPro" id="IPR036890">
    <property type="entry name" value="HATPase_C_sf"/>
</dbReference>
<evidence type="ECO:0000256" key="3">
    <source>
        <dbReference type="ARBA" id="ARBA00012438"/>
    </source>
</evidence>
<keyword evidence="7" id="KW-0902">Two-component regulatory system</keyword>
<evidence type="ECO:0000256" key="9">
    <source>
        <dbReference type="SAM" id="Phobius"/>
    </source>
</evidence>
<dbReference type="OrthoDB" id="9813151at2"/>
<dbReference type="SMART" id="SM00388">
    <property type="entry name" value="HisKA"/>
    <property type="match status" value="1"/>
</dbReference>
<dbReference type="Proteomes" id="UP000253490">
    <property type="component" value="Unassembled WGS sequence"/>
</dbReference>
<comment type="subcellular location">
    <subcellularLocation>
        <location evidence="2">Membrane</location>
    </subcellularLocation>
</comment>
<dbReference type="PROSITE" id="PS50109">
    <property type="entry name" value="HIS_KIN"/>
    <property type="match status" value="1"/>
</dbReference>
<evidence type="ECO:0000256" key="4">
    <source>
        <dbReference type="ARBA" id="ARBA00022553"/>
    </source>
</evidence>
<dbReference type="GO" id="GO:0000155">
    <property type="term" value="F:phosphorelay sensor kinase activity"/>
    <property type="evidence" value="ECO:0007669"/>
    <property type="project" value="InterPro"/>
</dbReference>
<dbReference type="PANTHER" id="PTHR45453:SF1">
    <property type="entry name" value="PHOSPHATE REGULON SENSOR PROTEIN PHOR"/>
    <property type="match status" value="1"/>
</dbReference>
<evidence type="ECO:0000256" key="5">
    <source>
        <dbReference type="ARBA" id="ARBA00022679"/>
    </source>
</evidence>
<dbReference type="SUPFAM" id="SSF55874">
    <property type="entry name" value="ATPase domain of HSP90 chaperone/DNA topoisomerase II/histidine kinase"/>
    <property type="match status" value="1"/>
</dbReference>
<dbReference type="InterPro" id="IPR036097">
    <property type="entry name" value="HisK_dim/P_sf"/>
</dbReference>